<protein>
    <submittedName>
        <fullName evidence="3">Carboxyl transferase</fullName>
    </submittedName>
</protein>
<sequence length="149" mass="16906">KTPEYPEGRSIVVIANDITTKIGSFGPQEDLLFFKASQYARSQGIPRIYMSANSGARIGLAEEAKKNFKIQWNDPTDVTKGFEYFYLTPQDYDQLNASDKKSVNAHKIEVDGEERYVIDDIIGREVETEPVKGPCDPRTHEEDLQFKAQ</sequence>
<dbReference type="InterPro" id="IPR011762">
    <property type="entry name" value="COA_CT_N"/>
</dbReference>
<dbReference type="InterPro" id="IPR049076">
    <property type="entry name" value="ACCA"/>
</dbReference>
<feature type="region of interest" description="Disordered" evidence="1">
    <location>
        <begin position="128"/>
        <end position="149"/>
    </location>
</feature>
<dbReference type="PANTHER" id="PTHR45728">
    <property type="entry name" value="ACETYL-COA CARBOXYLASE, ISOFORM A"/>
    <property type="match status" value="1"/>
</dbReference>
<dbReference type="Gene3D" id="3.90.226.10">
    <property type="entry name" value="2-enoyl-CoA Hydratase, Chain A, domain 1"/>
    <property type="match status" value="1"/>
</dbReference>
<keyword evidence="4" id="KW-1185">Reference proteome</keyword>
<dbReference type="GO" id="GO:0016740">
    <property type="term" value="F:transferase activity"/>
    <property type="evidence" value="ECO:0007669"/>
    <property type="project" value="UniProtKB-KW"/>
</dbReference>
<feature type="non-terminal residue" evidence="3">
    <location>
        <position position="1"/>
    </location>
</feature>
<organism evidence="3 4">
    <name type="scientific">Conidiobolus coronatus (strain ATCC 28846 / CBS 209.66 / NRRL 28638)</name>
    <name type="common">Delacroixia coronata</name>
    <dbReference type="NCBI Taxonomy" id="796925"/>
    <lineage>
        <taxon>Eukaryota</taxon>
        <taxon>Fungi</taxon>
        <taxon>Fungi incertae sedis</taxon>
        <taxon>Zoopagomycota</taxon>
        <taxon>Entomophthoromycotina</taxon>
        <taxon>Entomophthoromycetes</taxon>
        <taxon>Entomophthorales</taxon>
        <taxon>Ancylistaceae</taxon>
        <taxon>Conidiobolus</taxon>
    </lineage>
</organism>
<dbReference type="FunFam" id="2.40.460.10:FF:000001">
    <property type="entry name" value="Acetyl-CoA carboxylase 1"/>
    <property type="match status" value="1"/>
</dbReference>
<gene>
    <name evidence="3" type="ORF">CONCODRAFT_165649</name>
</gene>
<keyword evidence="3" id="KW-0808">Transferase</keyword>
<name>A0A137P3I5_CONC2</name>
<dbReference type="Pfam" id="PF01039">
    <property type="entry name" value="Carboxyl_trans"/>
    <property type="match status" value="1"/>
</dbReference>
<accession>A0A137P3I5</accession>
<dbReference type="InterPro" id="IPR034733">
    <property type="entry name" value="AcCoA_carboxyl_beta"/>
</dbReference>
<dbReference type="Gene3D" id="2.40.460.10">
    <property type="entry name" value="Biotin dependent carboxylase carboxyltransferase"/>
    <property type="match status" value="1"/>
</dbReference>
<dbReference type="EMBL" id="KQ964530">
    <property type="protein sequence ID" value="KXN69580.1"/>
    <property type="molecule type" value="Genomic_DNA"/>
</dbReference>
<dbReference type="GO" id="GO:0003989">
    <property type="term" value="F:acetyl-CoA carboxylase activity"/>
    <property type="evidence" value="ECO:0007669"/>
    <property type="project" value="InterPro"/>
</dbReference>
<dbReference type="GO" id="GO:0005739">
    <property type="term" value="C:mitochondrion"/>
    <property type="evidence" value="ECO:0007669"/>
    <property type="project" value="TreeGrafter"/>
</dbReference>
<evidence type="ECO:0000313" key="4">
    <source>
        <dbReference type="Proteomes" id="UP000070444"/>
    </source>
</evidence>
<dbReference type="PROSITE" id="PS50980">
    <property type="entry name" value="COA_CT_NTER"/>
    <property type="match status" value="1"/>
</dbReference>
<dbReference type="STRING" id="796925.A0A137P3I5"/>
<proteinExistence type="predicted"/>
<dbReference type="InterPro" id="IPR029045">
    <property type="entry name" value="ClpP/crotonase-like_dom_sf"/>
</dbReference>
<dbReference type="PANTHER" id="PTHR45728:SF3">
    <property type="entry name" value="ACETYL-COA CARBOXYLASE"/>
    <property type="match status" value="1"/>
</dbReference>
<dbReference type="GO" id="GO:0006633">
    <property type="term" value="P:fatty acid biosynthetic process"/>
    <property type="evidence" value="ECO:0007669"/>
    <property type="project" value="TreeGrafter"/>
</dbReference>
<dbReference type="SUPFAM" id="SSF52096">
    <property type="entry name" value="ClpP/crotonase"/>
    <property type="match status" value="1"/>
</dbReference>
<evidence type="ECO:0000256" key="1">
    <source>
        <dbReference type="SAM" id="MobiDB-lite"/>
    </source>
</evidence>
<reference evidence="3 4" key="1">
    <citation type="journal article" date="2015" name="Genome Biol. Evol.">
        <title>Phylogenomic analyses indicate that early fungi evolved digesting cell walls of algal ancestors of land plants.</title>
        <authorList>
            <person name="Chang Y."/>
            <person name="Wang S."/>
            <person name="Sekimoto S."/>
            <person name="Aerts A.L."/>
            <person name="Choi C."/>
            <person name="Clum A."/>
            <person name="LaButti K.M."/>
            <person name="Lindquist E.A."/>
            <person name="Yee Ngan C."/>
            <person name="Ohm R.A."/>
            <person name="Salamov A.A."/>
            <person name="Grigoriev I.V."/>
            <person name="Spatafora J.W."/>
            <person name="Berbee M.L."/>
        </authorList>
    </citation>
    <scope>NUCLEOTIDE SEQUENCE [LARGE SCALE GENOMIC DNA]</scope>
    <source>
        <strain evidence="3 4">NRRL 28638</strain>
    </source>
</reference>
<evidence type="ECO:0000313" key="3">
    <source>
        <dbReference type="EMBL" id="KXN69580.1"/>
    </source>
</evidence>
<evidence type="ECO:0000259" key="2">
    <source>
        <dbReference type="PROSITE" id="PS50980"/>
    </source>
</evidence>
<feature type="domain" description="CoA carboxyltransferase N-terminal" evidence="2">
    <location>
        <begin position="1"/>
        <end position="149"/>
    </location>
</feature>
<dbReference type="AlphaFoldDB" id="A0A137P3I5"/>
<dbReference type="OrthoDB" id="3042633at2759"/>
<dbReference type="Proteomes" id="UP000070444">
    <property type="component" value="Unassembled WGS sequence"/>
</dbReference>